<dbReference type="EMBL" id="REFJ01000003">
    <property type="protein sequence ID" value="RMA80158.1"/>
    <property type="molecule type" value="Genomic_DNA"/>
</dbReference>
<name>A0A3M0ABK9_9GAMM</name>
<organism evidence="1 2">
    <name type="scientific">Umboniibacter marinipuniceus</name>
    <dbReference type="NCBI Taxonomy" id="569599"/>
    <lineage>
        <taxon>Bacteria</taxon>
        <taxon>Pseudomonadati</taxon>
        <taxon>Pseudomonadota</taxon>
        <taxon>Gammaproteobacteria</taxon>
        <taxon>Cellvibrionales</taxon>
        <taxon>Cellvibrionaceae</taxon>
        <taxon>Umboniibacter</taxon>
    </lineage>
</organism>
<keyword evidence="2" id="KW-1185">Reference proteome</keyword>
<comment type="caution">
    <text evidence="1">The sequence shown here is derived from an EMBL/GenBank/DDBJ whole genome shotgun (WGS) entry which is preliminary data.</text>
</comment>
<gene>
    <name evidence="1" type="ORF">DFR27_1521</name>
</gene>
<sequence length="248" mass="28906">MKREKSAFLKWFSMSRHQRKRGGESLTQQFDDNDFAQLKFAVIQGAAPTYTHGADKDLLSHLENLKNEFIGQSELCYRHAQLIVLIRREVELDVNLAHFFRLWSEEADYLVENLNTRWLVSAADTFADFSEEPLEQAYALATAGLINAVKLAETERWLRKIDEPLPAVEDLDMGSKRVALWDGTSAFAVGTDDTLRNFHWRLLRVRQKSPHQPACLAIYHSVFKRLSEHDSVFRRFRDAHTRARTQWW</sequence>
<evidence type="ECO:0000313" key="1">
    <source>
        <dbReference type="EMBL" id="RMA80158.1"/>
    </source>
</evidence>
<evidence type="ECO:0000313" key="2">
    <source>
        <dbReference type="Proteomes" id="UP000267187"/>
    </source>
</evidence>
<protein>
    <submittedName>
        <fullName evidence="1">Uncharacterized protein</fullName>
    </submittedName>
</protein>
<dbReference type="RefSeq" id="WP_147434525.1">
    <property type="nucleotide sequence ID" value="NZ_REFJ01000003.1"/>
</dbReference>
<dbReference type="OrthoDB" id="1123495at2"/>
<proteinExistence type="predicted"/>
<reference evidence="1 2" key="1">
    <citation type="submission" date="2018-10" db="EMBL/GenBank/DDBJ databases">
        <title>Genomic Encyclopedia of Type Strains, Phase IV (KMG-IV): sequencing the most valuable type-strain genomes for metagenomic binning, comparative biology and taxonomic classification.</title>
        <authorList>
            <person name="Goeker M."/>
        </authorList>
    </citation>
    <scope>NUCLEOTIDE SEQUENCE [LARGE SCALE GENOMIC DNA]</scope>
    <source>
        <strain evidence="1 2">DSM 25080</strain>
    </source>
</reference>
<dbReference type="Proteomes" id="UP000267187">
    <property type="component" value="Unassembled WGS sequence"/>
</dbReference>
<dbReference type="AlphaFoldDB" id="A0A3M0ABK9"/>
<accession>A0A3M0ABK9</accession>